<evidence type="ECO:0000313" key="9">
    <source>
        <dbReference type="Proteomes" id="UP001194746"/>
    </source>
</evidence>
<dbReference type="PANTHER" id="PTHR46206:SF7">
    <property type="entry name" value="P450, PUTATIVE (EUROFUNG)-RELATED"/>
    <property type="match status" value="1"/>
</dbReference>
<evidence type="ECO:0008006" key="10">
    <source>
        <dbReference type="Google" id="ProtNLM"/>
    </source>
</evidence>
<accession>A0AAD4CQU6</accession>
<sequence length="504" mass="57906">MMDTISEFLLDYRYLPVVILLVLYLLIKFHKSNDHDIPTVRLSRFLPDFVNRQIFFLKAPAQIQYGYDTYKDRPFWVLRPDSDLLVLPRRYLEEIRQISSVKMSPLEAQYNNILGQYTNILPNSELTGHTVARKLTPALNRILPRLLHELHHAFEDEIPSYKDWTPINLYTTILRLVSRTTSSIIVSNVTSCNEKWLETITTYSTNVGLTILCLRPVPRPLRPLVARFLPCVRNMHQSLRWVQDELIGPTILARREAEARNAQYRKPDDLLQWMMDSADNEYDRDPRNLAQALLIITALGAVHTSTSLITQVMYDLLARPEYIDVLREEVQDTLAERWINGTQASFAAQVKLDSVLRESLRCNPTSEVSTQRVAKVPFTFSDGFTVPKGAQICFPAGPMSRDNDLTPDALAYDAFRWCKNPKSTGTSLVSVGYTNIHFGYGRLACPGRFYAANTTKAILSRLLVEYDIEYQPGRRERPKHLRIGEQIMPSMSITVLIRERGVRV</sequence>
<dbReference type="GO" id="GO:0019748">
    <property type="term" value="P:secondary metabolic process"/>
    <property type="evidence" value="ECO:0007669"/>
    <property type="project" value="UniProtKB-ARBA"/>
</dbReference>
<keyword evidence="9" id="KW-1185">Reference proteome</keyword>
<evidence type="ECO:0000313" key="8">
    <source>
        <dbReference type="EMBL" id="KAF9891035.1"/>
    </source>
</evidence>
<gene>
    <name evidence="8" type="ORF">FE257_005294</name>
</gene>
<dbReference type="GO" id="GO:0020037">
    <property type="term" value="F:heme binding"/>
    <property type="evidence" value="ECO:0007669"/>
    <property type="project" value="InterPro"/>
</dbReference>
<evidence type="ECO:0000256" key="6">
    <source>
        <dbReference type="ARBA" id="ARBA00023033"/>
    </source>
</evidence>
<dbReference type="CDD" id="cd11041">
    <property type="entry name" value="CYP503A1-like"/>
    <property type="match status" value="1"/>
</dbReference>
<evidence type="ECO:0000256" key="3">
    <source>
        <dbReference type="ARBA" id="ARBA00022723"/>
    </source>
</evidence>
<dbReference type="GO" id="GO:0004497">
    <property type="term" value="F:monooxygenase activity"/>
    <property type="evidence" value="ECO:0007669"/>
    <property type="project" value="UniProtKB-KW"/>
</dbReference>
<comment type="similarity">
    <text evidence="2">Belongs to the cytochrome P450 family.</text>
</comment>
<name>A0AAD4CQU6_ASPNN</name>
<keyword evidence="3 7" id="KW-0479">Metal-binding</keyword>
<feature type="binding site" description="axial binding residue" evidence="7">
    <location>
        <position position="445"/>
    </location>
    <ligand>
        <name>heme</name>
        <dbReference type="ChEBI" id="CHEBI:30413"/>
    </ligand>
    <ligandPart>
        <name>Fe</name>
        <dbReference type="ChEBI" id="CHEBI:18248"/>
    </ligandPart>
</feature>
<dbReference type="GO" id="GO:0005506">
    <property type="term" value="F:iron ion binding"/>
    <property type="evidence" value="ECO:0007669"/>
    <property type="project" value="InterPro"/>
</dbReference>
<protein>
    <recommendedName>
        <fullName evidence="10">Cytochrome P450 monooxygenase</fullName>
    </recommendedName>
</protein>
<dbReference type="AlphaFoldDB" id="A0AAD4CQU6"/>
<comment type="cofactor">
    <cofactor evidence="1 7">
        <name>heme</name>
        <dbReference type="ChEBI" id="CHEBI:30413"/>
    </cofactor>
</comment>
<comment type="caution">
    <text evidence="8">The sequence shown here is derived from an EMBL/GenBank/DDBJ whole genome shotgun (WGS) entry which is preliminary data.</text>
</comment>
<dbReference type="Pfam" id="PF00067">
    <property type="entry name" value="p450"/>
    <property type="match status" value="1"/>
</dbReference>
<keyword evidence="4" id="KW-0560">Oxidoreductase</keyword>
<dbReference type="EMBL" id="VCAU01000022">
    <property type="protein sequence ID" value="KAF9891035.1"/>
    <property type="molecule type" value="Genomic_DNA"/>
</dbReference>
<dbReference type="PANTHER" id="PTHR46206">
    <property type="entry name" value="CYTOCHROME P450"/>
    <property type="match status" value="1"/>
</dbReference>
<organism evidence="8 9">
    <name type="scientific">Aspergillus nanangensis</name>
    <dbReference type="NCBI Taxonomy" id="2582783"/>
    <lineage>
        <taxon>Eukaryota</taxon>
        <taxon>Fungi</taxon>
        <taxon>Dikarya</taxon>
        <taxon>Ascomycota</taxon>
        <taxon>Pezizomycotina</taxon>
        <taxon>Eurotiomycetes</taxon>
        <taxon>Eurotiomycetidae</taxon>
        <taxon>Eurotiales</taxon>
        <taxon>Aspergillaceae</taxon>
        <taxon>Aspergillus</taxon>
        <taxon>Aspergillus subgen. Circumdati</taxon>
    </lineage>
</organism>
<dbReference type="PRINTS" id="PR00465">
    <property type="entry name" value="EP450IV"/>
</dbReference>
<evidence type="ECO:0000256" key="1">
    <source>
        <dbReference type="ARBA" id="ARBA00001971"/>
    </source>
</evidence>
<dbReference type="Proteomes" id="UP001194746">
    <property type="component" value="Unassembled WGS sequence"/>
</dbReference>
<keyword evidence="6" id="KW-0503">Monooxygenase</keyword>
<proteinExistence type="inferred from homology"/>
<dbReference type="InterPro" id="IPR002403">
    <property type="entry name" value="Cyt_P450_E_grp-IV"/>
</dbReference>
<dbReference type="GO" id="GO:0016705">
    <property type="term" value="F:oxidoreductase activity, acting on paired donors, with incorporation or reduction of molecular oxygen"/>
    <property type="evidence" value="ECO:0007669"/>
    <property type="project" value="InterPro"/>
</dbReference>
<reference evidence="8" key="2">
    <citation type="submission" date="2020-02" db="EMBL/GenBank/DDBJ databases">
        <authorList>
            <person name="Gilchrist C.L.M."/>
            <person name="Chooi Y.-H."/>
        </authorList>
    </citation>
    <scope>NUCLEOTIDE SEQUENCE</scope>
    <source>
        <strain evidence="8">MST-FP2251</strain>
    </source>
</reference>
<evidence type="ECO:0000256" key="2">
    <source>
        <dbReference type="ARBA" id="ARBA00010617"/>
    </source>
</evidence>
<evidence type="ECO:0000256" key="7">
    <source>
        <dbReference type="PIRSR" id="PIRSR602403-1"/>
    </source>
</evidence>
<dbReference type="Gene3D" id="1.10.630.10">
    <property type="entry name" value="Cytochrome P450"/>
    <property type="match status" value="1"/>
</dbReference>
<evidence type="ECO:0000256" key="5">
    <source>
        <dbReference type="ARBA" id="ARBA00023004"/>
    </source>
</evidence>
<dbReference type="SUPFAM" id="SSF48264">
    <property type="entry name" value="Cytochrome P450"/>
    <property type="match status" value="1"/>
</dbReference>
<keyword evidence="7" id="KW-0349">Heme</keyword>
<keyword evidence="5 7" id="KW-0408">Iron</keyword>
<evidence type="ECO:0000256" key="4">
    <source>
        <dbReference type="ARBA" id="ARBA00023002"/>
    </source>
</evidence>
<reference evidence="8" key="1">
    <citation type="journal article" date="2019" name="Beilstein J. Org. Chem.">
        <title>Nanangenines: drimane sesquiterpenoids as the dominant metabolite cohort of a novel Australian fungus, Aspergillus nanangensis.</title>
        <authorList>
            <person name="Lacey H.J."/>
            <person name="Gilchrist C.L.M."/>
            <person name="Crombie A."/>
            <person name="Kalaitzis J.A."/>
            <person name="Vuong D."/>
            <person name="Rutledge P.J."/>
            <person name="Turner P."/>
            <person name="Pitt J.I."/>
            <person name="Lacey E."/>
            <person name="Chooi Y.H."/>
            <person name="Piggott A.M."/>
        </authorList>
    </citation>
    <scope>NUCLEOTIDE SEQUENCE</scope>
    <source>
        <strain evidence="8">MST-FP2251</strain>
    </source>
</reference>
<dbReference type="InterPro" id="IPR036396">
    <property type="entry name" value="Cyt_P450_sf"/>
</dbReference>
<dbReference type="InterPro" id="IPR001128">
    <property type="entry name" value="Cyt_P450"/>
</dbReference>